<dbReference type="RefSeq" id="WP_210595069.1">
    <property type="nucleotide sequence ID" value="NZ_JAGKSQ010000001.1"/>
</dbReference>
<evidence type="ECO:0000256" key="10">
    <source>
        <dbReference type="HAMAP-Rule" id="MF_01405"/>
    </source>
</evidence>
<dbReference type="GO" id="GO:0017111">
    <property type="term" value="F:ribonucleoside triphosphate phosphatase activity"/>
    <property type="evidence" value="ECO:0007669"/>
    <property type="project" value="InterPro"/>
</dbReference>
<proteinExistence type="inferred from homology"/>
<evidence type="ECO:0000256" key="3">
    <source>
        <dbReference type="ARBA" id="ARBA00022723"/>
    </source>
</evidence>
<evidence type="ECO:0000256" key="9">
    <source>
        <dbReference type="ARBA" id="ARBA00052017"/>
    </source>
</evidence>
<evidence type="ECO:0000313" key="13">
    <source>
        <dbReference type="Proteomes" id="UP000678228"/>
    </source>
</evidence>
<dbReference type="GO" id="GO:0009117">
    <property type="term" value="P:nucleotide metabolic process"/>
    <property type="evidence" value="ECO:0007669"/>
    <property type="project" value="UniProtKB-KW"/>
</dbReference>
<dbReference type="PANTHER" id="PTHR11067">
    <property type="entry name" value="INOSINE TRIPHOSPHATE PYROPHOSPHATASE/HAM1 PROTEIN"/>
    <property type="match status" value="1"/>
</dbReference>
<accession>A0A941AP17</accession>
<dbReference type="Proteomes" id="UP000678228">
    <property type="component" value="Unassembled WGS sequence"/>
</dbReference>
<evidence type="ECO:0000256" key="11">
    <source>
        <dbReference type="RuleBase" id="RU003781"/>
    </source>
</evidence>
<dbReference type="PANTHER" id="PTHR11067:SF9">
    <property type="entry name" value="INOSINE TRIPHOSPHATE PYROPHOSPHATASE"/>
    <property type="match status" value="1"/>
</dbReference>
<evidence type="ECO:0000256" key="6">
    <source>
        <dbReference type="ARBA" id="ARBA00022842"/>
    </source>
</evidence>
<feature type="binding site" evidence="10">
    <location>
        <position position="177"/>
    </location>
    <ligand>
        <name>substrate</name>
    </ligand>
</feature>
<dbReference type="EMBL" id="JAGKSQ010000001">
    <property type="protein sequence ID" value="MBP3949693.1"/>
    <property type="molecule type" value="Genomic_DNA"/>
</dbReference>
<dbReference type="GO" id="GO:0005829">
    <property type="term" value="C:cytosol"/>
    <property type="evidence" value="ECO:0007669"/>
    <property type="project" value="TreeGrafter"/>
</dbReference>
<comment type="catalytic activity">
    <reaction evidence="8 10">
        <text>dITP + H2O = dIMP + diphosphate + H(+)</text>
        <dbReference type="Rhea" id="RHEA:28342"/>
        <dbReference type="ChEBI" id="CHEBI:15377"/>
        <dbReference type="ChEBI" id="CHEBI:15378"/>
        <dbReference type="ChEBI" id="CHEBI:33019"/>
        <dbReference type="ChEBI" id="CHEBI:61194"/>
        <dbReference type="ChEBI" id="CHEBI:61382"/>
        <dbReference type="EC" id="3.6.1.66"/>
    </reaction>
</comment>
<dbReference type="Pfam" id="PF01725">
    <property type="entry name" value="Ham1p_like"/>
    <property type="match status" value="1"/>
</dbReference>
<dbReference type="GO" id="GO:0035870">
    <property type="term" value="F:dITP diphosphatase activity"/>
    <property type="evidence" value="ECO:0007669"/>
    <property type="project" value="UniProtKB-UniRule"/>
</dbReference>
<dbReference type="GO" id="GO:0009146">
    <property type="term" value="P:purine nucleoside triphosphate catabolic process"/>
    <property type="evidence" value="ECO:0007669"/>
    <property type="project" value="UniProtKB-UniRule"/>
</dbReference>
<feature type="binding site" evidence="10">
    <location>
        <position position="71"/>
    </location>
    <ligand>
        <name>Mg(2+)</name>
        <dbReference type="ChEBI" id="CHEBI:18420"/>
    </ligand>
</feature>
<dbReference type="SUPFAM" id="SSF52972">
    <property type="entry name" value="ITPase-like"/>
    <property type="match status" value="1"/>
</dbReference>
<comment type="caution">
    <text evidence="10">Lacks conserved residue(s) required for the propagation of feature annotation.</text>
</comment>
<evidence type="ECO:0000313" key="12">
    <source>
        <dbReference type="EMBL" id="MBP3949693.1"/>
    </source>
</evidence>
<dbReference type="InterPro" id="IPR020922">
    <property type="entry name" value="dITP/XTP_pyrophosphatase"/>
</dbReference>
<comment type="cofactor">
    <cofactor evidence="10">
        <name>Mg(2+)</name>
        <dbReference type="ChEBI" id="CHEBI:18420"/>
    </cofactor>
    <text evidence="10">Binds 1 Mg(2+) ion per subunit.</text>
</comment>
<keyword evidence="4 10" id="KW-0547">Nucleotide-binding</keyword>
<comment type="caution">
    <text evidence="12">The sequence shown here is derived from an EMBL/GenBank/DDBJ whole genome shotgun (WGS) entry which is preliminary data.</text>
</comment>
<sequence length="198" mass="22289">MEQEVIIATLNEGKVKEFKQLFGSKNWSVKSLRDFPEVEEVVEDGQTFAENAKKKAEALSNRLGKMVIADDSGLIVDALDGRPGIYSARYAGEEKDDKANIDKVLNELADLPSEDRTARFFCAMAVARPNEETLIYEGTCEGRITMEVIGENGFGYDPIFFIPELQKTMAELSPVQKNERSHRAKAIQLVFTHEHEWS</sequence>
<dbReference type="GO" id="GO:0036220">
    <property type="term" value="F:ITP diphosphatase activity"/>
    <property type="evidence" value="ECO:0007669"/>
    <property type="project" value="UniProtKB-UniRule"/>
</dbReference>
<keyword evidence="5 10" id="KW-0378">Hydrolase</keyword>
<feature type="binding site" evidence="10">
    <location>
        <begin position="154"/>
        <end position="157"/>
    </location>
    <ligand>
        <name>substrate</name>
    </ligand>
</feature>
<evidence type="ECO:0000256" key="8">
    <source>
        <dbReference type="ARBA" id="ARBA00051875"/>
    </source>
</evidence>
<dbReference type="AlphaFoldDB" id="A0A941AP17"/>
<dbReference type="InterPro" id="IPR029001">
    <property type="entry name" value="ITPase-like_fam"/>
</dbReference>
<dbReference type="CDD" id="cd00515">
    <property type="entry name" value="HAM1"/>
    <property type="match status" value="1"/>
</dbReference>
<dbReference type="NCBIfam" id="TIGR00042">
    <property type="entry name" value="RdgB/HAM1 family non-canonical purine NTP pyrophosphatase"/>
    <property type="match status" value="1"/>
</dbReference>
<evidence type="ECO:0000256" key="4">
    <source>
        <dbReference type="ARBA" id="ARBA00022741"/>
    </source>
</evidence>
<protein>
    <recommendedName>
        <fullName evidence="10">dITP/XTP pyrophosphatase</fullName>
        <ecNumber evidence="10">3.6.1.66</ecNumber>
    </recommendedName>
    <alternativeName>
        <fullName evidence="10">Non-canonical purine NTP pyrophosphatase</fullName>
    </alternativeName>
    <alternativeName>
        <fullName evidence="10">Non-standard purine NTP pyrophosphatase</fullName>
    </alternativeName>
    <alternativeName>
        <fullName evidence="10">Nucleoside-triphosphate diphosphatase</fullName>
    </alternativeName>
    <alternativeName>
        <fullName evidence="10">Nucleoside-triphosphate pyrophosphatase</fullName>
        <shortName evidence="10">NTPase</shortName>
    </alternativeName>
</protein>
<dbReference type="Gene3D" id="3.90.950.10">
    <property type="match status" value="1"/>
</dbReference>
<comment type="function">
    <text evidence="10">Pyrophosphatase that catalyzes the hydrolysis of nucleoside triphosphates to their monophosphate derivatives, with a high preference for the non-canonical purine nucleotides XTP (xanthosine triphosphate), dITP (deoxyinosine triphosphate) and ITP. Seems to function as a house-cleaning enzyme that removes non-canonical purine nucleotides from the nucleotide pool, thus preventing their incorporation into DNA/RNA and avoiding chromosomal lesions.</text>
</comment>
<dbReference type="GO" id="GO:0046872">
    <property type="term" value="F:metal ion binding"/>
    <property type="evidence" value="ECO:0007669"/>
    <property type="project" value="UniProtKB-KW"/>
</dbReference>
<comment type="subunit">
    <text evidence="2 10">Homodimer.</text>
</comment>
<name>A0A941AP17_9BACI</name>
<comment type="similarity">
    <text evidence="1 10 11">Belongs to the HAM1 NTPase family.</text>
</comment>
<feature type="active site" description="Proton acceptor" evidence="10">
    <location>
        <position position="71"/>
    </location>
</feature>
<comment type="catalytic activity">
    <reaction evidence="10">
        <text>ITP + H2O = IMP + diphosphate + H(+)</text>
        <dbReference type="Rhea" id="RHEA:29399"/>
        <dbReference type="ChEBI" id="CHEBI:15377"/>
        <dbReference type="ChEBI" id="CHEBI:15378"/>
        <dbReference type="ChEBI" id="CHEBI:33019"/>
        <dbReference type="ChEBI" id="CHEBI:58053"/>
        <dbReference type="ChEBI" id="CHEBI:61402"/>
        <dbReference type="EC" id="3.6.1.66"/>
    </reaction>
</comment>
<keyword evidence="6 10" id="KW-0460">Magnesium</keyword>
<evidence type="ECO:0000256" key="2">
    <source>
        <dbReference type="ARBA" id="ARBA00011738"/>
    </source>
</evidence>
<dbReference type="HAMAP" id="MF_01405">
    <property type="entry name" value="Non_canon_purine_NTPase"/>
    <property type="match status" value="1"/>
</dbReference>
<evidence type="ECO:0000256" key="7">
    <source>
        <dbReference type="ARBA" id="ARBA00023080"/>
    </source>
</evidence>
<dbReference type="GO" id="GO:0036222">
    <property type="term" value="F:XTP diphosphatase activity"/>
    <property type="evidence" value="ECO:0007669"/>
    <property type="project" value="UniProtKB-UniRule"/>
</dbReference>
<reference evidence="12" key="1">
    <citation type="submission" date="2021-03" db="EMBL/GenBank/DDBJ databases">
        <title>Bacillus suaedae sp. nov., isolated from Suaeda aralocaspica.</title>
        <authorList>
            <person name="Lei R.F.R."/>
        </authorList>
    </citation>
    <scope>NUCLEOTIDE SEQUENCE</scope>
    <source>
        <strain evidence="12">YZJH907-2</strain>
    </source>
</reference>
<feature type="binding site" evidence="10">
    <location>
        <position position="72"/>
    </location>
    <ligand>
        <name>substrate</name>
    </ligand>
</feature>
<keyword evidence="7 10" id="KW-0546">Nucleotide metabolism</keyword>
<gene>
    <name evidence="12" type="ORF">J7W16_01020</name>
</gene>
<dbReference type="InterPro" id="IPR002637">
    <property type="entry name" value="RdgB/HAM1"/>
</dbReference>
<dbReference type="FunFam" id="3.90.950.10:FF:000001">
    <property type="entry name" value="dITP/XTP pyrophosphatase"/>
    <property type="match status" value="1"/>
</dbReference>
<feature type="binding site" evidence="10">
    <location>
        <begin position="9"/>
        <end position="14"/>
    </location>
    <ligand>
        <name>substrate</name>
    </ligand>
</feature>
<organism evidence="12 13">
    <name type="scientific">Halalkalibacter suaedae</name>
    <dbReference type="NCBI Taxonomy" id="2822140"/>
    <lineage>
        <taxon>Bacteria</taxon>
        <taxon>Bacillati</taxon>
        <taxon>Bacillota</taxon>
        <taxon>Bacilli</taxon>
        <taxon>Bacillales</taxon>
        <taxon>Bacillaceae</taxon>
        <taxon>Halalkalibacter</taxon>
    </lineage>
</organism>
<comment type="catalytic activity">
    <reaction evidence="9 10">
        <text>XTP + H2O = XMP + diphosphate + H(+)</text>
        <dbReference type="Rhea" id="RHEA:28610"/>
        <dbReference type="ChEBI" id="CHEBI:15377"/>
        <dbReference type="ChEBI" id="CHEBI:15378"/>
        <dbReference type="ChEBI" id="CHEBI:33019"/>
        <dbReference type="ChEBI" id="CHEBI:57464"/>
        <dbReference type="ChEBI" id="CHEBI:61314"/>
        <dbReference type="EC" id="3.6.1.66"/>
    </reaction>
</comment>
<feature type="binding site" evidence="10">
    <location>
        <begin position="182"/>
        <end position="183"/>
    </location>
    <ligand>
        <name>substrate</name>
    </ligand>
</feature>
<keyword evidence="3 10" id="KW-0479">Metal-binding</keyword>
<evidence type="ECO:0000256" key="5">
    <source>
        <dbReference type="ARBA" id="ARBA00022801"/>
    </source>
</evidence>
<evidence type="ECO:0000256" key="1">
    <source>
        <dbReference type="ARBA" id="ARBA00008023"/>
    </source>
</evidence>
<dbReference type="NCBIfam" id="NF011397">
    <property type="entry name" value="PRK14822.1"/>
    <property type="match status" value="1"/>
</dbReference>
<dbReference type="EC" id="3.6.1.66" evidence="10"/>
<keyword evidence="13" id="KW-1185">Reference proteome</keyword>
<dbReference type="GO" id="GO:0000166">
    <property type="term" value="F:nucleotide binding"/>
    <property type="evidence" value="ECO:0007669"/>
    <property type="project" value="UniProtKB-KW"/>
</dbReference>